<dbReference type="GO" id="GO:0004190">
    <property type="term" value="F:aspartic-type endopeptidase activity"/>
    <property type="evidence" value="ECO:0007669"/>
    <property type="project" value="InterPro"/>
</dbReference>
<gene>
    <name evidence="3" type="ORF">K469DRAFT_683744</name>
</gene>
<dbReference type="InterPro" id="IPR021109">
    <property type="entry name" value="Peptidase_aspartic_dom_sf"/>
</dbReference>
<evidence type="ECO:0000313" key="4">
    <source>
        <dbReference type="Proteomes" id="UP000800200"/>
    </source>
</evidence>
<feature type="domain" description="Peptidase A1" evidence="2">
    <location>
        <begin position="10"/>
        <end position="332"/>
    </location>
</feature>
<dbReference type="InterPro" id="IPR034164">
    <property type="entry name" value="Pepsin-like_dom"/>
</dbReference>
<proteinExistence type="inferred from homology"/>
<protein>
    <submittedName>
        <fullName evidence="3">Acid protease</fullName>
    </submittedName>
</protein>
<keyword evidence="3" id="KW-0645">Protease</keyword>
<dbReference type="InterPro" id="IPR001461">
    <property type="entry name" value="Aspartic_peptidase_A1"/>
</dbReference>
<dbReference type="InterPro" id="IPR033121">
    <property type="entry name" value="PEPTIDASE_A1"/>
</dbReference>
<dbReference type="Proteomes" id="UP000800200">
    <property type="component" value="Unassembled WGS sequence"/>
</dbReference>
<dbReference type="CDD" id="cd05471">
    <property type="entry name" value="pepsin_like"/>
    <property type="match status" value="1"/>
</dbReference>
<dbReference type="PROSITE" id="PS51767">
    <property type="entry name" value="PEPTIDASE_A1"/>
    <property type="match status" value="1"/>
</dbReference>
<dbReference type="SUPFAM" id="SSF50630">
    <property type="entry name" value="Acid proteases"/>
    <property type="match status" value="1"/>
</dbReference>
<dbReference type="PRINTS" id="PR00792">
    <property type="entry name" value="PEPSIN"/>
</dbReference>
<accession>A0A6A6EGT5</accession>
<reference evidence="3" key="1">
    <citation type="journal article" date="2020" name="Stud. Mycol.">
        <title>101 Dothideomycetes genomes: a test case for predicting lifestyles and emergence of pathogens.</title>
        <authorList>
            <person name="Haridas S."/>
            <person name="Albert R."/>
            <person name="Binder M."/>
            <person name="Bloem J."/>
            <person name="Labutti K."/>
            <person name="Salamov A."/>
            <person name="Andreopoulos B."/>
            <person name="Baker S."/>
            <person name="Barry K."/>
            <person name="Bills G."/>
            <person name="Bluhm B."/>
            <person name="Cannon C."/>
            <person name="Castanera R."/>
            <person name="Culley D."/>
            <person name="Daum C."/>
            <person name="Ezra D."/>
            <person name="Gonzalez J."/>
            <person name="Henrissat B."/>
            <person name="Kuo A."/>
            <person name="Liang C."/>
            <person name="Lipzen A."/>
            <person name="Lutzoni F."/>
            <person name="Magnuson J."/>
            <person name="Mondo S."/>
            <person name="Nolan M."/>
            <person name="Ohm R."/>
            <person name="Pangilinan J."/>
            <person name="Park H.-J."/>
            <person name="Ramirez L."/>
            <person name="Alfaro M."/>
            <person name="Sun H."/>
            <person name="Tritt A."/>
            <person name="Yoshinaga Y."/>
            <person name="Zwiers L.-H."/>
            <person name="Turgeon B."/>
            <person name="Goodwin S."/>
            <person name="Spatafora J."/>
            <person name="Crous P."/>
            <person name="Grigoriev I."/>
        </authorList>
    </citation>
    <scope>NUCLEOTIDE SEQUENCE</scope>
    <source>
        <strain evidence="3">CBS 207.26</strain>
    </source>
</reference>
<sequence length="340" mass="37824">MMEDVALIAYGLNISIGTPPQSIKVLFDISWPTFFLQSAFCQSNPCTVSPHTGFNSSESSTYIPSTDYLYVVYDGVAFEGNVSLDTLNVAGLGILSQVFLNAVDAHEVGWLDWYFDYDGVLGFAPNHVGFPSPWENIVNAGLLDRNLFSISPPTGNRNFENPRVNGELVLGGLPQDFFEEQSMRLPLVFSPYWWAQWATTLQTLTFGNSSQEFSESAVAYFSTSVPSILLPGNWGKIILDVIGPTNHTSFFDSFPCEKREYLPDLTFGIGGRDVSLNAFQYAFELTSSDKELHECVVAFERNNEGNAVGLGWSFLENFQAVFDWDERAVLLAPIRNKTES</sequence>
<evidence type="ECO:0000313" key="3">
    <source>
        <dbReference type="EMBL" id="KAF2189340.1"/>
    </source>
</evidence>
<organism evidence="3 4">
    <name type="scientific">Zopfia rhizophila CBS 207.26</name>
    <dbReference type="NCBI Taxonomy" id="1314779"/>
    <lineage>
        <taxon>Eukaryota</taxon>
        <taxon>Fungi</taxon>
        <taxon>Dikarya</taxon>
        <taxon>Ascomycota</taxon>
        <taxon>Pezizomycotina</taxon>
        <taxon>Dothideomycetes</taxon>
        <taxon>Dothideomycetes incertae sedis</taxon>
        <taxon>Zopfiaceae</taxon>
        <taxon>Zopfia</taxon>
    </lineage>
</organism>
<dbReference type="AlphaFoldDB" id="A0A6A6EGT5"/>
<dbReference type="GO" id="GO:0006508">
    <property type="term" value="P:proteolysis"/>
    <property type="evidence" value="ECO:0007669"/>
    <property type="project" value="UniProtKB-KW"/>
</dbReference>
<dbReference type="Gene3D" id="2.40.70.10">
    <property type="entry name" value="Acid Proteases"/>
    <property type="match status" value="2"/>
</dbReference>
<dbReference type="EMBL" id="ML994621">
    <property type="protein sequence ID" value="KAF2189340.1"/>
    <property type="molecule type" value="Genomic_DNA"/>
</dbReference>
<name>A0A6A6EGT5_9PEZI</name>
<dbReference type="OrthoDB" id="771136at2759"/>
<dbReference type="Pfam" id="PF00026">
    <property type="entry name" value="Asp"/>
    <property type="match status" value="1"/>
</dbReference>
<dbReference type="PANTHER" id="PTHR47966:SF51">
    <property type="entry name" value="BETA-SITE APP-CLEAVING ENZYME, ISOFORM A-RELATED"/>
    <property type="match status" value="1"/>
</dbReference>
<evidence type="ECO:0000256" key="1">
    <source>
        <dbReference type="ARBA" id="ARBA00007447"/>
    </source>
</evidence>
<evidence type="ECO:0000259" key="2">
    <source>
        <dbReference type="PROSITE" id="PS51767"/>
    </source>
</evidence>
<keyword evidence="3" id="KW-0378">Hydrolase</keyword>
<comment type="similarity">
    <text evidence="1">Belongs to the peptidase A1 family.</text>
</comment>
<dbReference type="GO" id="GO:0000324">
    <property type="term" value="C:fungal-type vacuole"/>
    <property type="evidence" value="ECO:0007669"/>
    <property type="project" value="TreeGrafter"/>
</dbReference>
<keyword evidence="4" id="KW-1185">Reference proteome</keyword>
<dbReference type="PANTHER" id="PTHR47966">
    <property type="entry name" value="BETA-SITE APP-CLEAVING ENZYME, ISOFORM A-RELATED"/>
    <property type="match status" value="1"/>
</dbReference>